<evidence type="ECO:0000256" key="1">
    <source>
        <dbReference type="ARBA" id="ARBA00023125"/>
    </source>
</evidence>
<evidence type="ECO:0000259" key="4">
    <source>
        <dbReference type="PROSITE" id="PS50977"/>
    </source>
</evidence>
<dbReference type="InterPro" id="IPR001647">
    <property type="entry name" value="HTH_TetR"/>
</dbReference>
<evidence type="ECO:0000313" key="6">
    <source>
        <dbReference type="Proteomes" id="UP000239736"/>
    </source>
</evidence>
<sequence length="220" mass="24975">MSDRQPGPDKRKDHLPARRPAPGRTRIQRRNRQTILEAALDVFSQYGFRGSTLDQIAAAAGLSKPNLLYYFPSKEAIHVELLSTLMDAWIDPLRRLNPNGEPVEEILAYMRRKLELSRDFPRESRLFANEILQGAPRIMEVLRGPLKTLVDEKAALIRSWAQAGRIADVSPHHLIFSIWALTQHYADFDVQVRAVLGEGHDPYAEAGAYLDTLFRKLLAP</sequence>
<evidence type="ECO:0000256" key="2">
    <source>
        <dbReference type="PROSITE-ProRule" id="PRU00335"/>
    </source>
</evidence>
<dbReference type="Gene3D" id="1.10.357.10">
    <property type="entry name" value="Tetracycline Repressor, domain 2"/>
    <property type="match status" value="1"/>
</dbReference>
<organism evidence="5 6">
    <name type="scientific">Albidovulum inexpectatum</name>
    <dbReference type="NCBI Taxonomy" id="196587"/>
    <lineage>
        <taxon>Bacteria</taxon>
        <taxon>Pseudomonadati</taxon>
        <taxon>Pseudomonadota</taxon>
        <taxon>Alphaproteobacteria</taxon>
        <taxon>Rhodobacterales</taxon>
        <taxon>Paracoccaceae</taxon>
        <taxon>Albidovulum</taxon>
    </lineage>
</organism>
<feature type="DNA-binding region" description="H-T-H motif" evidence="2">
    <location>
        <begin position="52"/>
        <end position="71"/>
    </location>
</feature>
<proteinExistence type="predicted"/>
<feature type="domain" description="HTH tetR-type" evidence="4">
    <location>
        <begin position="29"/>
        <end position="89"/>
    </location>
</feature>
<dbReference type="SUPFAM" id="SSF46689">
    <property type="entry name" value="Homeodomain-like"/>
    <property type="match status" value="1"/>
</dbReference>
<dbReference type="Gene3D" id="1.10.10.60">
    <property type="entry name" value="Homeodomain-like"/>
    <property type="match status" value="1"/>
</dbReference>
<dbReference type="PROSITE" id="PS50977">
    <property type="entry name" value="HTH_TETR_2"/>
    <property type="match status" value="1"/>
</dbReference>
<dbReference type="PRINTS" id="PR00455">
    <property type="entry name" value="HTHTETR"/>
</dbReference>
<dbReference type="InterPro" id="IPR036271">
    <property type="entry name" value="Tet_transcr_reg_TetR-rel_C_sf"/>
</dbReference>
<reference evidence="5 6" key="1">
    <citation type="submission" date="2018-01" db="EMBL/GenBank/DDBJ databases">
        <title>Genomic Encyclopedia of Archaeal and Bacterial Type Strains, Phase II (KMG-II): from individual species to whole genera.</title>
        <authorList>
            <person name="Goeker M."/>
        </authorList>
    </citation>
    <scope>NUCLEOTIDE SEQUENCE [LARGE SCALE GENOMIC DNA]</scope>
    <source>
        <strain evidence="5 6">DSM 12048</strain>
    </source>
</reference>
<gene>
    <name evidence="5" type="ORF">LV82_02607</name>
</gene>
<dbReference type="AlphaFoldDB" id="A0A2S5JER3"/>
<keyword evidence="1 2" id="KW-0238">DNA-binding</keyword>
<dbReference type="InterPro" id="IPR009057">
    <property type="entry name" value="Homeodomain-like_sf"/>
</dbReference>
<evidence type="ECO:0000313" key="5">
    <source>
        <dbReference type="EMBL" id="PPB79815.1"/>
    </source>
</evidence>
<keyword evidence="6" id="KW-1185">Reference proteome</keyword>
<dbReference type="Pfam" id="PF00440">
    <property type="entry name" value="TetR_N"/>
    <property type="match status" value="1"/>
</dbReference>
<dbReference type="PANTHER" id="PTHR30055">
    <property type="entry name" value="HTH-TYPE TRANSCRIPTIONAL REGULATOR RUTR"/>
    <property type="match status" value="1"/>
</dbReference>
<dbReference type="GO" id="GO:0045892">
    <property type="term" value="P:negative regulation of DNA-templated transcription"/>
    <property type="evidence" value="ECO:0007669"/>
    <property type="project" value="InterPro"/>
</dbReference>
<dbReference type="Proteomes" id="UP000239736">
    <property type="component" value="Unassembled WGS sequence"/>
</dbReference>
<feature type="compositionally biased region" description="Basic and acidic residues" evidence="3">
    <location>
        <begin position="1"/>
        <end position="16"/>
    </location>
</feature>
<dbReference type="SUPFAM" id="SSF48498">
    <property type="entry name" value="Tetracyclin repressor-like, C-terminal domain"/>
    <property type="match status" value="1"/>
</dbReference>
<evidence type="ECO:0000256" key="3">
    <source>
        <dbReference type="SAM" id="MobiDB-lite"/>
    </source>
</evidence>
<feature type="region of interest" description="Disordered" evidence="3">
    <location>
        <begin position="1"/>
        <end position="28"/>
    </location>
</feature>
<accession>A0A2S5JER3</accession>
<dbReference type="InterPro" id="IPR013573">
    <property type="entry name" value="Tscrpt_reg_YcdC_C"/>
</dbReference>
<dbReference type="InterPro" id="IPR050109">
    <property type="entry name" value="HTH-type_TetR-like_transc_reg"/>
</dbReference>
<dbReference type="Pfam" id="PF08362">
    <property type="entry name" value="TetR_C_3"/>
    <property type="match status" value="1"/>
</dbReference>
<name>A0A2S5JER3_9RHOB</name>
<dbReference type="PANTHER" id="PTHR30055:SF196">
    <property type="entry name" value="HTH-TYPE TRANSCRIPTIONAL REGULATOR RUTR"/>
    <property type="match status" value="1"/>
</dbReference>
<dbReference type="GO" id="GO:0000976">
    <property type="term" value="F:transcription cis-regulatory region binding"/>
    <property type="evidence" value="ECO:0007669"/>
    <property type="project" value="TreeGrafter"/>
</dbReference>
<protein>
    <submittedName>
        <fullName evidence="5">TetR family transcriptional regulator</fullName>
    </submittedName>
</protein>
<dbReference type="GO" id="GO:0003700">
    <property type="term" value="F:DNA-binding transcription factor activity"/>
    <property type="evidence" value="ECO:0007669"/>
    <property type="project" value="TreeGrafter"/>
</dbReference>
<dbReference type="EMBL" id="PRDS01000009">
    <property type="protein sequence ID" value="PPB79815.1"/>
    <property type="molecule type" value="Genomic_DNA"/>
</dbReference>
<comment type="caution">
    <text evidence="5">The sequence shown here is derived from an EMBL/GenBank/DDBJ whole genome shotgun (WGS) entry which is preliminary data.</text>
</comment>